<sequence>MRERYLLVCWIGLSIGLLCESASPIAGGSGGGAERERGGRVRRQSGEDVRDCTANPPYLPDTVTDTTQRVSDLRAQMASNGIAAYIIPSEDAHGSEYVASRDTRRAFISGLLGSAGLAVVTASEAKLWTDGRYFLQAEKEMDCQWDLMKIGATFDDPSPEEWLAQTLSDGDQIGFDPALMSVSDYEYYTAELKKQQPAKTITMKSIPNNLIDAIWSDQPPYNPDTVITILDAAKYTGETWQQKVIDGAPGQNSTRQQLQMVKGETIDALVITKLDEIAWLFNLRGDDVPYNPMFVSYAIVTKTDTRLYLYNSTSTDRVPAAVKTHLNVNANGLSCISDPCVLVKDYNDFFADLQSLNRTLAGKIWISDRASYAVYESISAENRYVAASPLLLMKAVKSDKEAQGMEDAHAMDSIALCNLGAWMQKTVDSLEDPMTGDIKVISEQIVMQKCVDERAKFASNRGLSFGTIAGMGPHGAIIHYTSTPETDVPVTKAGTFLLDSGGQYLEGTCDITRTFHFGTPTPFMKEAYTRVLLGSIDLAMAVFRTGIYGRDIDSIARNQLWSGGLEYNHGTGHGIGHFLNVHEGPARIRVGVREGEKPLDLNMFQSDEPGYYEDGSFGIRIENIVRTVPADVEHDFGGHQYMTFKMISLVPLEPNLIDFSMFNNKQLEYYNNYNKRVRDEIGPRSELTEAGKAWMMSKTEPVEYTFKLGTGNSGQRTTPSLVAILMTLLLGTLYSVW</sequence>
<proteinExistence type="inferred from homology"/>
<feature type="domain" description="Creatinase N-terminal" evidence="7">
    <location>
        <begin position="69"/>
        <end position="196"/>
    </location>
</feature>
<organism evidence="9 10">
    <name type="scientific">Acanthaster planci</name>
    <name type="common">Crown-of-thorns starfish</name>
    <dbReference type="NCBI Taxonomy" id="133434"/>
    <lineage>
        <taxon>Eukaryota</taxon>
        <taxon>Metazoa</taxon>
        <taxon>Echinodermata</taxon>
        <taxon>Eleutherozoa</taxon>
        <taxon>Asterozoa</taxon>
        <taxon>Asteroidea</taxon>
        <taxon>Valvatacea</taxon>
        <taxon>Valvatida</taxon>
        <taxon>Acanthasteridae</taxon>
        <taxon>Acanthaster</taxon>
    </lineage>
</organism>
<dbReference type="GeneID" id="110978832"/>
<dbReference type="InterPro" id="IPR000587">
    <property type="entry name" value="Creatinase_N"/>
</dbReference>
<keyword evidence="2" id="KW-0479">Metal-binding</keyword>
<evidence type="ECO:0000256" key="2">
    <source>
        <dbReference type="ARBA" id="ARBA00022723"/>
    </source>
</evidence>
<feature type="domain" description="Peptidase M24 C-terminal" evidence="8">
    <location>
        <begin position="640"/>
        <end position="702"/>
    </location>
</feature>
<feature type="domain" description="Peptidase M24" evidence="6">
    <location>
        <begin position="404"/>
        <end position="625"/>
    </location>
</feature>
<reference evidence="10" key="1">
    <citation type="submission" date="2025-08" db="UniProtKB">
        <authorList>
            <consortium name="RefSeq"/>
        </authorList>
    </citation>
    <scope>IDENTIFICATION</scope>
</reference>
<dbReference type="InterPro" id="IPR000994">
    <property type="entry name" value="Pept_M24"/>
</dbReference>
<evidence type="ECO:0000256" key="4">
    <source>
        <dbReference type="SAM" id="MobiDB-lite"/>
    </source>
</evidence>
<dbReference type="Pfam" id="PF16189">
    <property type="entry name" value="Creatinase_N_2"/>
    <property type="match status" value="1"/>
</dbReference>
<evidence type="ECO:0000259" key="7">
    <source>
        <dbReference type="Pfam" id="PF01321"/>
    </source>
</evidence>
<dbReference type="Proteomes" id="UP000694845">
    <property type="component" value="Unplaced"/>
</dbReference>
<name>A0A8B7Y993_ACAPL</name>
<dbReference type="KEGG" id="aplc:110978832"/>
<dbReference type="Gene3D" id="3.40.350.10">
    <property type="entry name" value="Creatinase/prolidase N-terminal domain"/>
    <property type="match status" value="2"/>
</dbReference>
<feature type="chain" id="PRO_5034510126" evidence="5">
    <location>
        <begin position="22"/>
        <end position="737"/>
    </location>
</feature>
<dbReference type="Gene3D" id="3.90.230.10">
    <property type="entry name" value="Creatinase/methionine aminopeptidase superfamily"/>
    <property type="match status" value="1"/>
</dbReference>
<dbReference type="AlphaFoldDB" id="A0A8B7Y993"/>
<dbReference type="SUPFAM" id="SSF53092">
    <property type="entry name" value="Creatinase/prolidase N-terminal domain"/>
    <property type="match status" value="1"/>
</dbReference>
<dbReference type="GO" id="GO:0004177">
    <property type="term" value="F:aminopeptidase activity"/>
    <property type="evidence" value="ECO:0007669"/>
    <property type="project" value="UniProtKB-ARBA"/>
</dbReference>
<dbReference type="FunFam" id="3.40.350.10:FF:000003">
    <property type="entry name" value="Xaa-pro aminopeptidase P"/>
    <property type="match status" value="1"/>
</dbReference>
<evidence type="ECO:0000256" key="5">
    <source>
        <dbReference type="SAM" id="SignalP"/>
    </source>
</evidence>
<dbReference type="InterPro" id="IPR050422">
    <property type="entry name" value="X-Pro_aminopeptidase_P"/>
</dbReference>
<dbReference type="InterPro" id="IPR032416">
    <property type="entry name" value="Peptidase_M24_C"/>
</dbReference>
<evidence type="ECO:0000313" key="9">
    <source>
        <dbReference type="Proteomes" id="UP000694845"/>
    </source>
</evidence>
<dbReference type="InterPro" id="IPR029149">
    <property type="entry name" value="Creatin/AminoP/Spt16_N"/>
</dbReference>
<dbReference type="FunFam" id="3.90.230.10:FF:000009">
    <property type="entry name" value="xaa-Pro aminopeptidase 2"/>
    <property type="match status" value="1"/>
</dbReference>
<comment type="similarity">
    <text evidence="1">Belongs to the peptidase M24B family.</text>
</comment>
<evidence type="ECO:0000256" key="3">
    <source>
        <dbReference type="ARBA" id="ARBA00022801"/>
    </source>
</evidence>
<accession>A0A8B7Y993</accession>
<keyword evidence="9" id="KW-1185">Reference proteome</keyword>
<feature type="region of interest" description="Disordered" evidence="4">
    <location>
        <begin position="26"/>
        <end position="64"/>
    </location>
</feature>
<feature type="signal peptide" evidence="5">
    <location>
        <begin position="1"/>
        <end position="21"/>
    </location>
</feature>
<dbReference type="Pfam" id="PF00557">
    <property type="entry name" value="Peptidase_M24"/>
    <property type="match status" value="1"/>
</dbReference>
<dbReference type="PANTHER" id="PTHR43763">
    <property type="entry name" value="XAA-PRO AMINOPEPTIDASE 1"/>
    <property type="match status" value="1"/>
</dbReference>
<feature type="compositionally biased region" description="Basic and acidic residues" evidence="4">
    <location>
        <begin position="33"/>
        <end position="51"/>
    </location>
</feature>
<protein>
    <submittedName>
        <fullName evidence="10">Xaa-Pro aminopeptidase 1-like isoform X1</fullName>
    </submittedName>
</protein>
<evidence type="ECO:0000313" key="10">
    <source>
        <dbReference type="RefSeq" id="XP_022089809.1"/>
    </source>
</evidence>
<dbReference type="OrthoDB" id="9995434at2759"/>
<dbReference type="InterPro" id="IPR036005">
    <property type="entry name" value="Creatinase/aminopeptidase-like"/>
</dbReference>
<evidence type="ECO:0000259" key="8">
    <source>
        <dbReference type="Pfam" id="PF16188"/>
    </source>
</evidence>
<dbReference type="RefSeq" id="XP_022089809.1">
    <property type="nucleotide sequence ID" value="XM_022234117.1"/>
</dbReference>
<dbReference type="SUPFAM" id="SSF55920">
    <property type="entry name" value="Creatinase/aminopeptidase"/>
    <property type="match status" value="1"/>
</dbReference>
<evidence type="ECO:0000256" key="1">
    <source>
        <dbReference type="ARBA" id="ARBA00008766"/>
    </source>
</evidence>
<dbReference type="Pfam" id="PF16188">
    <property type="entry name" value="Peptidase_M24_C"/>
    <property type="match status" value="1"/>
</dbReference>
<evidence type="ECO:0000259" key="6">
    <source>
        <dbReference type="Pfam" id="PF00557"/>
    </source>
</evidence>
<dbReference type="GO" id="GO:0046872">
    <property type="term" value="F:metal ion binding"/>
    <property type="evidence" value="ECO:0007669"/>
    <property type="project" value="UniProtKB-KW"/>
</dbReference>
<dbReference type="PANTHER" id="PTHR43763:SF18">
    <property type="entry name" value="XAA-PRO AMINOPEPTIDASE 1"/>
    <property type="match status" value="1"/>
</dbReference>
<keyword evidence="3" id="KW-0378">Hydrolase</keyword>
<gene>
    <name evidence="10" type="primary">LOC110978832</name>
</gene>
<dbReference type="Pfam" id="PF01321">
    <property type="entry name" value="Creatinase_N"/>
    <property type="match status" value="1"/>
</dbReference>
<keyword evidence="5" id="KW-0732">Signal</keyword>